<accession>A0A6J4U732</accession>
<sequence length="157" mass="16699">MGPLARLAEEGSARDDLLAVLARALVAGWSSSCADEEMTASGLNSPVLDLRPTSTAALGLLLVRYFRLAFAAIRHFVSTGTSGTPKTGRGATQAQSRGEARSVSPHSTKARFAAEDRLHRSGHAIADRRNATGEQVHRGRPPGVSKEVDHNARQHLP</sequence>
<reference evidence="2" key="1">
    <citation type="submission" date="2020-02" db="EMBL/GenBank/DDBJ databases">
        <authorList>
            <person name="Meier V. D."/>
        </authorList>
    </citation>
    <scope>NUCLEOTIDE SEQUENCE</scope>
    <source>
        <strain evidence="2">AVDCRST_MAG19</strain>
    </source>
</reference>
<feature type="compositionally biased region" description="Basic and acidic residues" evidence="1">
    <location>
        <begin position="112"/>
        <end position="137"/>
    </location>
</feature>
<dbReference type="EMBL" id="CADCWL010000004">
    <property type="protein sequence ID" value="CAA9542831.1"/>
    <property type="molecule type" value="Genomic_DNA"/>
</dbReference>
<dbReference type="AlphaFoldDB" id="A0A6J4U732"/>
<name>A0A6J4U732_9BACT</name>
<evidence type="ECO:0000256" key="1">
    <source>
        <dbReference type="SAM" id="MobiDB-lite"/>
    </source>
</evidence>
<evidence type="ECO:0000313" key="2">
    <source>
        <dbReference type="EMBL" id="CAA9542831.1"/>
    </source>
</evidence>
<gene>
    <name evidence="2" type="ORF">AVDCRST_MAG19-31</name>
</gene>
<proteinExistence type="predicted"/>
<feature type="compositionally biased region" description="Basic and acidic residues" evidence="1">
    <location>
        <begin position="146"/>
        <end position="157"/>
    </location>
</feature>
<organism evidence="2">
    <name type="scientific">uncultured Thermomicrobiales bacterium</name>
    <dbReference type="NCBI Taxonomy" id="1645740"/>
    <lineage>
        <taxon>Bacteria</taxon>
        <taxon>Pseudomonadati</taxon>
        <taxon>Thermomicrobiota</taxon>
        <taxon>Thermomicrobia</taxon>
        <taxon>Thermomicrobiales</taxon>
        <taxon>environmental samples</taxon>
    </lineage>
</organism>
<protein>
    <submittedName>
        <fullName evidence="2">Uncharacterized protein</fullName>
    </submittedName>
</protein>
<feature type="region of interest" description="Disordered" evidence="1">
    <location>
        <begin position="79"/>
        <end position="157"/>
    </location>
</feature>
<feature type="compositionally biased region" description="Polar residues" evidence="1">
    <location>
        <begin position="79"/>
        <end position="96"/>
    </location>
</feature>